<keyword evidence="2" id="KW-1185">Reference proteome</keyword>
<dbReference type="EMBL" id="CATQJL010000112">
    <property type="protein sequence ID" value="CAJ0595562.1"/>
    <property type="molecule type" value="Genomic_DNA"/>
</dbReference>
<gene>
    <name evidence="1" type="ORF">CYNAS_LOCUS7545</name>
</gene>
<dbReference type="Proteomes" id="UP001176961">
    <property type="component" value="Unassembled WGS sequence"/>
</dbReference>
<proteinExistence type="predicted"/>
<reference evidence="1" key="1">
    <citation type="submission" date="2023-07" db="EMBL/GenBank/DDBJ databases">
        <authorList>
            <consortium name="CYATHOMIX"/>
        </authorList>
    </citation>
    <scope>NUCLEOTIDE SEQUENCE</scope>
    <source>
        <strain evidence="1">N/A</strain>
    </source>
</reference>
<organism evidence="1 2">
    <name type="scientific">Cylicocyclus nassatus</name>
    <name type="common">Nematode worm</name>
    <dbReference type="NCBI Taxonomy" id="53992"/>
    <lineage>
        <taxon>Eukaryota</taxon>
        <taxon>Metazoa</taxon>
        <taxon>Ecdysozoa</taxon>
        <taxon>Nematoda</taxon>
        <taxon>Chromadorea</taxon>
        <taxon>Rhabditida</taxon>
        <taxon>Rhabditina</taxon>
        <taxon>Rhabditomorpha</taxon>
        <taxon>Strongyloidea</taxon>
        <taxon>Strongylidae</taxon>
        <taxon>Cylicocyclus</taxon>
    </lineage>
</organism>
<name>A0AA36GNU1_CYLNA</name>
<dbReference type="AlphaFoldDB" id="A0AA36GNU1"/>
<protein>
    <submittedName>
        <fullName evidence="1">Uncharacterized protein</fullName>
    </submittedName>
</protein>
<sequence>MRRHEFNEAVYYEFIRSDIVLRAKVTYGTLNRMVGSDIQSLWNIANRITAEISRAVTAKSVRRIDSSEGSTPPRNLCLPTRDASISVDNCVKFWQIQANPPFKKIYHSRFGLQ</sequence>
<comment type="caution">
    <text evidence="1">The sequence shown here is derived from an EMBL/GenBank/DDBJ whole genome shotgun (WGS) entry which is preliminary data.</text>
</comment>
<evidence type="ECO:0000313" key="2">
    <source>
        <dbReference type="Proteomes" id="UP001176961"/>
    </source>
</evidence>
<evidence type="ECO:0000313" key="1">
    <source>
        <dbReference type="EMBL" id="CAJ0595562.1"/>
    </source>
</evidence>
<accession>A0AA36GNU1</accession>